<feature type="domain" description="RRM" evidence="4">
    <location>
        <begin position="193"/>
        <end position="270"/>
    </location>
</feature>
<evidence type="ECO:0000259" key="4">
    <source>
        <dbReference type="PROSITE" id="PS50102"/>
    </source>
</evidence>
<evidence type="ECO:0000313" key="6">
    <source>
        <dbReference type="Proteomes" id="UP001327560"/>
    </source>
</evidence>
<dbReference type="Pfam" id="PF00076">
    <property type="entry name" value="RRM_1"/>
    <property type="match status" value="4"/>
</dbReference>
<keyword evidence="2 3" id="KW-0694">RNA-binding</keyword>
<sequence length="453" mass="51165">MTTETRPLNHPPYPSLYVGDLHPDVTEADLRSAFFQFGHIFSIRVCRDRATRVSLRYAYVNFFYFADAENALKTMNHCLLHGTPIRIMWSQRNPQFRRQGIGNLFVKNLEFSMNGLDLENLFSVHGTVQSCKVAMDENGCSKGFGFVQMDSEASAQSAIEALNGIVLPGSSRKLYVSKFIRRSKRQSRPVGRTNLYIKNLDQDITDAVLEEKLSEYGSIDSTVVMKDKDGMSRGFGFVNFLSRDDAKNALENLNGSKLGSKTIYVGYAQKRSERDELLKHLYGERRGSKNAHNSLFHQGCIIYVKFLDASVNDVVLREHFGGCGNIYWTKVVYTTNGKSRGFGFVRFSSPEEAINAIHGLNGSMLNGKRLYVTIAWNKNDARTLQVQNANLEFTNMQHAMPHDFSSFYPVANYGWLPNQLQANMFCPYQQPPVMIPFLGTQGCSNEVMINGYG</sequence>
<protein>
    <submittedName>
        <fullName evidence="5">Polyadenylate-binding protein 7-like</fullName>
    </submittedName>
</protein>
<dbReference type="InterPro" id="IPR035979">
    <property type="entry name" value="RBD_domain_sf"/>
</dbReference>
<accession>A0AAQ3Q664</accession>
<feature type="domain" description="RRM" evidence="4">
    <location>
        <begin position="102"/>
        <end position="181"/>
    </location>
</feature>
<dbReference type="InterPro" id="IPR000504">
    <property type="entry name" value="RRM_dom"/>
</dbReference>
<dbReference type="GO" id="GO:0003723">
    <property type="term" value="F:RNA binding"/>
    <property type="evidence" value="ECO:0007669"/>
    <property type="project" value="UniProtKB-UniRule"/>
</dbReference>
<dbReference type="AlphaFoldDB" id="A0AAQ3Q664"/>
<dbReference type="Proteomes" id="UP001327560">
    <property type="component" value="Chromosome 2"/>
</dbReference>
<dbReference type="PANTHER" id="PTHR24012">
    <property type="entry name" value="RNA BINDING PROTEIN"/>
    <property type="match status" value="1"/>
</dbReference>
<proteinExistence type="predicted"/>
<dbReference type="SUPFAM" id="SSF54928">
    <property type="entry name" value="RNA-binding domain, RBD"/>
    <property type="match status" value="3"/>
</dbReference>
<organism evidence="5 6">
    <name type="scientific">Canna indica</name>
    <name type="common">Indian-shot</name>
    <dbReference type="NCBI Taxonomy" id="4628"/>
    <lineage>
        <taxon>Eukaryota</taxon>
        <taxon>Viridiplantae</taxon>
        <taxon>Streptophyta</taxon>
        <taxon>Embryophyta</taxon>
        <taxon>Tracheophyta</taxon>
        <taxon>Spermatophyta</taxon>
        <taxon>Magnoliopsida</taxon>
        <taxon>Liliopsida</taxon>
        <taxon>Zingiberales</taxon>
        <taxon>Cannaceae</taxon>
        <taxon>Canna</taxon>
    </lineage>
</organism>
<reference evidence="5 6" key="1">
    <citation type="submission" date="2023-10" db="EMBL/GenBank/DDBJ databases">
        <title>Chromosome-scale genome assembly provides insights into flower coloration mechanisms of Canna indica.</title>
        <authorList>
            <person name="Li C."/>
        </authorList>
    </citation>
    <scope>NUCLEOTIDE SEQUENCE [LARGE SCALE GENOMIC DNA]</scope>
    <source>
        <tissue evidence="5">Flower</tissue>
    </source>
</reference>
<gene>
    <name evidence="5" type="ORF">Cni_G06668</name>
</gene>
<evidence type="ECO:0000313" key="5">
    <source>
        <dbReference type="EMBL" id="WOK97960.1"/>
    </source>
</evidence>
<feature type="domain" description="RRM" evidence="4">
    <location>
        <begin position="300"/>
        <end position="377"/>
    </location>
</feature>
<name>A0AAQ3Q664_9LILI</name>
<keyword evidence="6" id="KW-1185">Reference proteome</keyword>
<feature type="domain" description="RRM" evidence="4">
    <location>
        <begin position="14"/>
        <end position="92"/>
    </location>
</feature>
<keyword evidence="1" id="KW-0677">Repeat</keyword>
<evidence type="ECO:0000256" key="1">
    <source>
        <dbReference type="ARBA" id="ARBA00022737"/>
    </source>
</evidence>
<evidence type="ECO:0000256" key="2">
    <source>
        <dbReference type="ARBA" id="ARBA00022884"/>
    </source>
</evidence>
<evidence type="ECO:0000256" key="3">
    <source>
        <dbReference type="PROSITE-ProRule" id="PRU00176"/>
    </source>
</evidence>
<dbReference type="InterPro" id="IPR012677">
    <property type="entry name" value="Nucleotide-bd_a/b_plait_sf"/>
</dbReference>
<dbReference type="EMBL" id="CP136891">
    <property type="protein sequence ID" value="WOK97960.1"/>
    <property type="molecule type" value="Genomic_DNA"/>
</dbReference>
<dbReference type="PROSITE" id="PS50102">
    <property type="entry name" value="RRM"/>
    <property type="match status" value="4"/>
</dbReference>
<dbReference type="SMART" id="SM00360">
    <property type="entry name" value="RRM"/>
    <property type="match status" value="4"/>
</dbReference>
<dbReference type="Gene3D" id="3.30.70.330">
    <property type="match status" value="4"/>
</dbReference>